<dbReference type="GO" id="GO:0031623">
    <property type="term" value="P:receptor internalization"/>
    <property type="evidence" value="ECO:0007669"/>
    <property type="project" value="Ensembl"/>
</dbReference>
<evidence type="ECO:0000256" key="10">
    <source>
        <dbReference type="ARBA" id="ARBA00023170"/>
    </source>
</evidence>
<dbReference type="GO" id="GO:0009986">
    <property type="term" value="C:cell surface"/>
    <property type="evidence" value="ECO:0007669"/>
    <property type="project" value="Ensembl"/>
</dbReference>
<dbReference type="InterPro" id="IPR038126">
    <property type="entry name" value="RAMP_sf"/>
</dbReference>
<dbReference type="GO" id="GO:1990410">
    <property type="term" value="P:adrenomedullin receptor signaling pathway"/>
    <property type="evidence" value="ECO:0007669"/>
    <property type="project" value="Ensembl"/>
</dbReference>
<dbReference type="GO" id="GO:0001570">
    <property type="term" value="P:vasculogenesis"/>
    <property type="evidence" value="ECO:0007669"/>
    <property type="project" value="Ensembl"/>
</dbReference>
<accession>A0A8C2T0D7</accession>
<dbReference type="GO" id="GO:0034333">
    <property type="term" value="P:adherens junction assembly"/>
    <property type="evidence" value="ECO:0007669"/>
    <property type="project" value="Ensembl"/>
</dbReference>
<dbReference type="GO" id="GO:0072659">
    <property type="term" value="P:protein localization to plasma membrane"/>
    <property type="evidence" value="ECO:0007669"/>
    <property type="project" value="Ensembl"/>
</dbReference>
<dbReference type="GO" id="GO:2000352">
    <property type="term" value="P:negative regulation of endothelial cell apoptotic process"/>
    <property type="evidence" value="ECO:0007669"/>
    <property type="project" value="Ensembl"/>
</dbReference>
<sequence length="177" mass="19843">MAPYAQMGSGCLSRGLLLLCALLVHEFCRAGATAESFGQEARTTPAARTTPVTAHPHTEVIYTNLTQRCWESFEQLMQNVSGSQLCEWKVISRPYSSLRQCLEEWAESLNYGYPNALAETYIFQSHHRYFHNCSAGSQVYLDPPEDVLLAMIIAPICLIPFLVTLVIWRSKDGKAQP</sequence>
<dbReference type="GO" id="GO:0010628">
    <property type="term" value="P:positive regulation of gene expression"/>
    <property type="evidence" value="ECO:0007669"/>
    <property type="project" value="Ensembl"/>
</dbReference>
<keyword evidence="8 11" id="KW-0472">Membrane</keyword>
<dbReference type="GO" id="GO:0002040">
    <property type="term" value="P:sprouting angiogenesis"/>
    <property type="evidence" value="ECO:0007669"/>
    <property type="project" value="Ensembl"/>
</dbReference>
<dbReference type="GO" id="GO:0005737">
    <property type="term" value="C:cytoplasm"/>
    <property type="evidence" value="ECO:0007669"/>
    <property type="project" value="Ensembl"/>
</dbReference>
<dbReference type="GO" id="GO:0150060">
    <property type="term" value="P:amylin receptor 2 signaling pathway"/>
    <property type="evidence" value="ECO:0007669"/>
    <property type="project" value="Ensembl"/>
</dbReference>
<dbReference type="GO" id="GO:0070831">
    <property type="term" value="P:basement membrane assembly"/>
    <property type="evidence" value="ECO:0007669"/>
    <property type="project" value="Ensembl"/>
</dbReference>
<evidence type="ECO:0000313" key="14">
    <source>
        <dbReference type="Proteomes" id="UP000694412"/>
    </source>
</evidence>
<dbReference type="GO" id="GO:0008277">
    <property type="term" value="P:regulation of G protein-coupled receptor signaling pathway"/>
    <property type="evidence" value="ECO:0007669"/>
    <property type="project" value="InterPro"/>
</dbReference>
<evidence type="ECO:0000313" key="13">
    <source>
        <dbReference type="Ensembl" id="ENSCJPP00005005618.1"/>
    </source>
</evidence>
<dbReference type="PANTHER" id="PTHR14076">
    <property type="entry name" value="RECEPTOR ACTIVITY MODIFYING PROTEIN RAMP"/>
    <property type="match status" value="1"/>
</dbReference>
<dbReference type="GO" id="GO:0008217">
    <property type="term" value="P:regulation of blood pressure"/>
    <property type="evidence" value="ECO:0007669"/>
    <property type="project" value="Ensembl"/>
</dbReference>
<dbReference type="Ensembl" id="ENSCJPT00005009075.1">
    <property type="protein sequence ID" value="ENSCJPP00005005618.1"/>
    <property type="gene ID" value="ENSCJPG00005005343.1"/>
</dbReference>
<comment type="similarity">
    <text evidence="2">Belongs to the RAMP family.</text>
</comment>
<reference evidence="13" key="3">
    <citation type="submission" date="2025-09" db="UniProtKB">
        <authorList>
            <consortium name="Ensembl"/>
        </authorList>
    </citation>
    <scope>IDENTIFICATION</scope>
</reference>
<evidence type="ECO:0000256" key="3">
    <source>
        <dbReference type="ARBA" id="ARBA00022448"/>
    </source>
</evidence>
<evidence type="ECO:0000256" key="8">
    <source>
        <dbReference type="ARBA" id="ARBA00023136"/>
    </source>
</evidence>
<dbReference type="GO" id="GO:0032870">
    <property type="term" value="P:cellular response to hormone stimulus"/>
    <property type="evidence" value="ECO:0007669"/>
    <property type="project" value="TreeGrafter"/>
</dbReference>
<evidence type="ECO:0000256" key="9">
    <source>
        <dbReference type="ARBA" id="ARBA00023157"/>
    </source>
</evidence>
<dbReference type="GO" id="GO:0070830">
    <property type="term" value="P:bicellular tight junction assembly"/>
    <property type="evidence" value="ECO:0007669"/>
    <property type="project" value="Ensembl"/>
</dbReference>
<feature type="chain" id="PRO_5034175615" evidence="12">
    <location>
        <begin position="35"/>
        <end position="177"/>
    </location>
</feature>
<keyword evidence="14" id="KW-1185">Reference proteome</keyword>
<dbReference type="GO" id="GO:0043116">
    <property type="term" value="P:negative regulation of vascular permeability"/>
    <property type="evidence" value="ECO:0007669"/>
    <property type="project" value="Ensembl"/>
</dbReference>
<dbReference type="Gene3D" id="1.10.150.510">
    <property type="entry name" value="Receptor activity modifying family"/>
    <property type="match status" value="1"/>
</dbReference>
<dbReference type="PANTHER" id="PTHR14076:SF9">
    <property type="entry name" value="RECEPTOR ACTIVITY-MODIFYING PROTEIN 2"/>
    <property type="match status" value="1"/>
</dbReference>
<dbReference type="Proteomes" id="UP000694412">
    <property type="component" value="Chromosome 27"/>
</dbReference>
<dbReference type="Pfam" id="PF04901">
    <property type="entry name" value="RAMP"/>
    <property type="match status" value="1"/>
</dbReference>
<keyword evidence="5 11" id="KW-0812">Transmembrane</keyword>
<feature type="transmembrane region" description="Helical" evidence="11">
    <location>
        <begin position="147"/>
        <end position="168"/>
    </location>
</feature>
<proteinExistence type="inferred from homology"/>
<evidence type="ECO:0000256" key="4">
    <source>
        <dbReference type="ARBA" id="ARBA00022475"/>
    </source>
</evidence>
<feature type="signal peptide" evidence="12">
    <location>
        <begin position="1"/>
        <end position="34"/>
    </location>
</feature>
<keyword evidence="10" id="KW-0675">Receptor</keyword>
<evidence type="ECO:0000256" key="5">
    <source>
        <dbReference type="ARBA" id="ARBA00022692"/>
    </source>
</evidence>
<dbReference type="GO" id="GO:0045766">
    <property type="term" value="P:positive regulation of angiogenesis"/>
    <property type="evidence" value="ECO:0007669"/>
    <property type="project" value="Ensembl"/>
</dbReference>
<dbReference type="GO" id="GO:0007189">
    <property type="term" value="P:adenylate cyclase-activating G protein-coupled receptor signaling pathway"/>
    <property type="evidence" value="ECO:0007669"/>
    <property type="project" value="Ensembl"/>
</dbReference>
<dbReference type="GO" id="GO:2001214">
    <property type="term" value="P:positive regulation of vasculogenesis"/>
    <property type="evidence" value="ECO:0007669"/>
    <property type="project" value="Ensembl"/>
</dbReference>
<evidence type="ECO:0000256" key="2">
    <source>
        <dbReference type="ARBA" id="ARBA00007087"/>
    </source>
</evidence>
<organism evidence="13 14">
    <name type="scientific">Coturnix japonica</name>
    <name type="common">Japanese quail</name>
    <name type="synonym">Coturnix coturnix japonica</name>
    <dbReference type="NCBI Taxonomy" id="93934"/>
    <lineage>
        <taxon>Eukaryota</taxon>
        <taxon>Metazoa</taxon>
        <taxon>Chordata</taxon>
        <taxon>Craniata</taxon>
        <taxon>Vertebrata</taxon>
        <taxon>Euteleostomi</taxon>
        <taxon>Archelosauria</taxon>
        <taxon>Archosauria</taxon>
        <taxon>Dinosauria</taxon>
        <taxon>Saurischia</taxon>
        <taxon>Theropoda</taxon>
        <taxon>Coelurosauria</taxon>
        <taxon>Aves</taxon>
        <taxon>Neognathae</taxon>
        <taxon>Galloanserae</taxon>
        <taxon>Galliformes</taxon>
        <taxon>Phasianidae</taxon>
        <taxon>Perdicinae</taxon>
        <taxon>Coturnix</taxon>
    </lineage>
</organism>
<keyword evidence="7 11" id="KW-1133">Transmembrane helix</keyword>
<keyword evidence="6 12" id="KW-0732">Signal</keyword>
<dbReference type="GO" id="GO:0006816">
    <property type="term" value="P:calcium ion transport"/>
    <property type="evidence" value="ECO:0007669"/>
    <property type="project" value="Ensembl"/>
</dbReference>
<dbReference type="GO" id="GO:1903143">
    <property type="term" value="C:adrenomedullin receptor complex"/>
    <property type="evidence" value="ECO:0007669"/>
    <property type="project" value="Ensembl"/>
</dbReference>
<name>A0A8C2T0D7_COTJA</name>
<dbReference type="GO" id="GO:0006886">
    <property type="term" value="P:intracellular protein transport"/>
    <property type="evidence" value="ECO:0007669"/>
    <property type="project" value="InterPro"/>
</dbReference>
<comment type="subcellular location">
    <subcellularLocation>
        <location evidence="1">Cell membrane</location>
        <topology evidence="1">Single-pass type I membrane protein</topology>
    </subcellularLocation>
</comment>
<dbReference type="GO" id="GO:0035924">
    <property type="term" value="P:cellular response to vascular endothelial growth factor stimulus"/>
    <property type="evidence" value="ECO:0007669"/>
    <property type="project" value="Ensembl"/>
</dbReference>
<dbReference type="GO" id="GO:1990409">
    <property type="term" value="F:adrenomedullin binding"/>
    <property type="evidence" value="ECO:0007669"/>
    <property type="project" value="Ensembl"/>
</dbReference>
<evidence type="ECO:0000256" key="6">
    <source>
        <dbReference type="ARBA" id="ARBA00022729"/>
    </source>
</evidence>
<dbReference type="AlphaFoldDB" id="A0A8C2T0D7"/>
<reference evidence="13" key="1">
    <citation type="submission" date="2015-11" db="EMBL/GenBank/DDBJ databases">
        <authorList>
            <consortium name="International Coturnix japonica Genome Analysis Consortium"/>
            <person name="Warren W."/>
            <person name="Burt D.W."/>
            <person name="Antin P.B."/>
            <person name="Lanford R."/>
            <person name="Gros J."/>
            <person name="Wilson R.K."/>
        </authorList>
    </citation>
    <scope>NUCLEOTIDE SEQUENCE [LARGE SCALE GENOMIC DNA]</scope>
</reference>
<reference evidence="13" key="2">
    <citation type="submission" date="2025-08" db="UniProtKB">
        <authorList>
            <consortium name="Ensembl"/>
        </authorList>
    </citation>
    <scope>IDENTIFICATION</scope>
</reference>
<protein>
    <submittedName>
        <fullName evidence="13">Receptor activity modifying protein 2</fullName>
    </submittedName>
</protein>
<dbReference type="GO" id="GO:0015026">
    <property type="term" value="F:coreceptor activity"/>
    <property type="evidence" value="ECO:0007669"/>
    <property type="project" value="Ensembl"/>
</dbReference>
<keyword evidence="4" id="KW-1003">Cell membrane</keyword>
<dbReference type="GO" id="GO:0001605">
    <property type="term" value="F:adrenomedullin receptor activity"/>
    <property type="evidence" value="ECO:0007669"/>
    <property type="project" value="Ensembl"/>
</dbReference>
<evidence type="ECO:0000256" key="1">
    <source>
        <dbReference type="ARBA" id="ARBA00004251"/>
    </source>
</evidence>
<dbReference type="GO" id="GO:0007507">
    <property type="term" value="P:heart development"/>
    <property type="evidence" value="ECO:0007669"/>
    <property type="project" value="Ensembl"/>
</dbReference>
<evidence type="ECO:0000256" key="11">
    <source>
        <dbReference type="SAM" id="Phobius"/>
    </source>
</evidence>
<dbReference type="GeneTree" id="ENSGT00940000160264"/>
<gene>
    <name evidence="13" type="primary">RAMP2</name>
</gene>
<keyword evidence="3" id="KW-0813">Transport</keyword>
<keyword evidence="9" id="KW-1015">Disulfide bond</keyword>
<dbReference type="GO" id="GO:0097084">
    <property type="term" value="P:vascular associated smooth muscle cell development"/>
    <property type="evidence" value="ECO:0007669"/>
    <property type="project" value="Ensembl"/>
</dbReference>
<evidence type="ECO:0000256" key="7">
    <source>
        <dbReference type="ARBA" id="ARBA00022989"/>
    </source>
</evidence>
<evidence type="ECO:0000256" key="12">
    <source>
        <dbReference type="SAM" id="SignalP"/>
    </source>
</evidence>
<dbReference type="InterPro" id="IPR006985">
    <property type="entry name" value="RAMP"/>
</dbReference>